<keyword evidence="7 13" id="KW-1133">Transmembrane helix</keyword>
<dbReference type="Pfam" id="PF02421">
    <property type="entry name" value="FeoB_N"/>
    <property type="match status" value="1"/>
</dbReference>
<accession>A0A7G9B2C2</accession>
<keyword evidence="16" id="KW-1185">Reference proteome</keyword>
<sequence length="691" mass="73997">MGLTVGSTGRAAIDTGLRSSGEQEAVIALAGNPNVGKSTVFNALTGMNQHTGNWPGKTVATAQGICQHGGKSYLLVDLPGCYSLLAHSAEEEVARDFLCGGAPDAVIVVCDATCLERNLNLVLQTLEITAKTVVCVNLMDEAKRRNVSVDIEALSAKLGVPVIPAAARSGRGLSELMDAAAGQAELDDGACRPVIYPPAIEEAVGLLSPALCESSAHPRWAALQMLCGNLPPPDNCPQLEEAQVLLQDTYPTPGDLQDAVVSRIVETAERIGHSVVSQQDDRRTERDRRLDHILTSRKTGIPVMLALLAGIFWLTITGANYPSSLLSSALLSLEEPIRSLLHTLGAPTWLSGALVDGVYRTLAWVISVMLPPMAIFFPLFTLLEDLGYLPRVAFNLDHSFRRCRACGKQALTMAMGFGCNAAGVTGCRIIDSPRERLIAIVTNSFVPCNGRFPTLITMLTIFFVGVERQSSLLSALLLTALVLLGVGMTLAASSLLSRTLLRGVPSSFTLELPPYRRPQVGKVIVRSIFDRTLFVLGRAVSVAAPAGFVIWLLSNVSPGGVSLLSRLASALDPVGQFLGLDGVILLAFILGFPANEIVVPIILMAYTAQDTIIEMTDLHSLQILLTSNGWTWVTALCVMLFSLFHWPCSTTCLTIYQETKSIRWTLLAIALPTVIGIVLCAVLSHLLVLFV</sequence>
<dbReference type="InterPro" id="IPR003373">
    <property type="entry name" value="Fe2_transport_prot-B"/>
</dbReference>
<dbReference type="NCBIfam" id="TIGR00437">
    <property type="entry name" value="feoB"/>
    <property type="match status" value="1"/>
</dbReference>
<dbReference type="PANTHER" id="PTHR43185:SF2">
    <property type="entry name" value="FERROUS IRON TRANSPORT PROTEIN B"/>
    <property type="match status" value="1"/>
</dbReference>
<protein>
    <recommendedName>
        <fullName evidence="10 13">Ferrous iron transport protein B</fullName>
    </recommendedName>
</protein>
<comment type="function">
    <text evidence="1 13">Probable transporter of a GTP-driven Fe(2+) uptake system.</text>
</comment>
<dbReference type="Proteomes" id="UP000515960">
    <property type="component" value="Chromosome"/>
</dbReference>
<keyword evidence="4" id="KW-1003">Cell membrane</keyword>
<keyword evidence="13" id="KW-0410">Iron transport</keyword>
<reference evidence="15 16" key="1">
    <citation type="submission" date="2020-08" db="EMBL/GenBank/DDBJ databases">
        <authorList>
            <person name="Liu C."/>
            <person name="Sun Q."/>
        </authorList>
    </citation>
    <scope>NUCLEOTIDE SEQUENCE [LARGE SCALE GENOMIC DNA]</scope>
    <source>
        <strain evidence="15 16">NSJ-62</strain>
    </source>
</reference>
<dbReference type="GO" id="GO:0005525">
    <property type="term" value="F:GTP binding"/>
    <property type="evidence" value="ECO:0007669"/>
    <property type="project" value="UniProtKB-KW"/>
</dbReference>
<feature type="domain" description="FeoB-type G" evidence="14">
    <location>
        <begin position="24"/>
        <end position="186"/>
    </location>
</feature>
<feature type="binding site" evidence="11">
    <location>
        <begin position="31"/>
        <end position="38"/>
    </location>
    <ligand>
        <name>GTP</name>
        <dbReference type="ChEBI" id="CHEBI:37565"/>
        <label>1</label>
    </ligand>
</feature>
<keyword evidence="3 13" id="KW-0813">Transport</keyword>
<evidence type="ECO:0000256" key="8">
    <source>
        <dbReference type="ARBA" id="ARBA00023134"/>
    </source>
</evidence>
<dbReference type="InterPro" id="IPR027417">
    <property type="entry name" value="P-loop_NTPase"/>
</dbReference>
<evidence type="ECO:0000259" key="14">
    <source>
        <dbReference type="PROSITE" id="PS51711"/>
    </source>
</evidence>
<dbReference type="InterPro" id="IPR011640">
    <property type="entry name" value="Fe2_transport_prot_B_C"/>
</dbReference>
<dbReference type="CDD" id="cd01879">
    <property type="entry name" value="FeoB"/>
    <property type="match status" value="1"/>
</dbReference>
<keyword evidence="12" id="KW-0479">Metal-binding</keyword>
<dbReference type="SUPFAM" id="SSF52540">
    <property type="entry name" value="P-loop containing nucleoside triphosphate hydrolases"/>
    <property type="match status" value="1"/>
</dbReference>
<feature type="binding site" evidence="11">
    <location>
        <begin position="137"/>
        <end position="140"/>
    </location>
    <ligand>
        <name>GTP</name>
        <dbReference type="ChEBI" id="CHEBI:37565"/>
        <label>1</label>
    </ligand>
</feature>
<feature type="transmembrane region" description="Helical" evidence="13">
    <location>
        <begin position="472"/>
        <end position="492"/>
    </location>
</feature>
<feature type="transmembrane region" description="Helical" evidence="13">
    <location>
        <begin position="299"/>
        <end position="321"/>
    </location>
</feature>
<organism evidence="15 16">
    <name type="scientific">Oscillibacter hominis</name>
    <dbReference type="NCBI Taxonomy" id="2763056"/>
    <lineage>
        <taxon>Bacteria</taxon>
        <taxon>Bacillati</taxon>
        <taxon>Bacillota</taxon>
        <taxon>Clostridia</taxon>
        <taxon>Eubacteriales</taxon>
        <taxon>Oscillospiraceae</taxon>
        <taxon>Oscillibacter</taxon>
    </lineage>
</organism>
<dbReference type="PROSITE" id="PS51711">
    <property type="entry name" value="G_FEOB"/>
    <property type="match status" value="1"/>
</dbReference>
<comment type="similarity">
    <text evidence="13">Belongs to the TRAFAC class TrmE-Era-EngA-EngB-Septin-like GTPase superfamily. FeoB GTPase (TC 9.A.8) family.</text>
</comment>
<evidence type="ECO:0000313" key="16">
    <source>
        <dbReference type="Proteomes" id="UP000515960"/>
    </source>
</evidence>
<dbReference type="PANTHER" id="PTHR43185">
    <property type="entry name" value="FERROUS IRON TRANSPORT PROTEIN B"/>
    <property type="match status" value="1"/>
</dbReference>
<feature type="transmembrane region" description="Helical" evidence="13">
    <location>
        <begin position="629"/>
        <end position="646"/>
    </location>
</feature>
<evidence type="ECO:0000256" key="7">
    <source>
        <dbReference type="ARBA" id="ARBA00022989"/>
    </source>
</evidence>
<dbReference type="InterPro" id="IPR006073">
    <property type="entry name" value="GTP-bd"/>
</dbReference>
<dbReference type="Gene3D" id="3.40.50.300">
    <property type="entry name" value="P-loop containing nucleotide triphosphate hydrolases"/>
    <property type="match status" value="1"/>
</dbReference>
<feature type="binding site" evidence="12">
    <location>
        <position position="43"/>
    </location>
    <ligand>
        <name>Mg(2+)</name>
        <dbReference type="ChEBI" id="CHEBI:18420"/>
        <label>2</label>
    </ligand>
</feature>
<keyword evidence="13" id="KW-0408">Iron</keyword>
<evidence type="ECO:0000256" key="2">
    <source>
        <dbReference type="ARBA" id="ARBA00004651"/>
    </source>
</evidence>
<feature type="transmembrane region" description="Helical" evidence="13">
    <location>
        <begin position="583"/>
        <end position="608"/>
    </location>
</feature>
<dbReference type="InterPro" id="IPR030389">
    <property type="entry name" value="G_FEOB_dom"/>
</dbReference>
<dbReference type="AlphaFoldDB" id="A0A7G9B2C2"/>
<keyword evidence="5 13" id="KW-0812">Transmembrane</keyword>
<evidence type="ECO:0000256" key="12">
    <source>
        <dbReference type="PIRSR" id="PIRSR603373-2"/>
    </source>
</evidence>
<evidence type="ECO:0000256" key="6">
    <source>
        <dbReference type="ARBA" id="ARBA00022741"/>
    </source>
</evidence>
<feature type="transmembrane region" description="Helical" evidence="13">
    <location>
        <begin position="532"/>
        <end position="553"/>
    </location>
</feature>
<feature type="transmembrane region" description="Helical" evidence="13">
    <location>
        <begin position="666"/>
        <end position="690"/>
    </location>
</feature>
<dbReference type="Pfam" id="PF07670">
    <property type="entry name" value="Gate"/>
    <property type="match status" value="2"/>
</dbReference>
<dbReference type="PRINTS" id="PR00326">
    <property type="entry name" value="GTP1OBG"/>
</dbReference>
<keyword evidence="13" id="KW-0406">Ion transport</keyword>
<dbReference type="RefSeq" id="WP_187332294.1">
    <property type="nucleotide sequence ID" value="NZ_CP060490.1"/>
</dbReference>
<proteinExistence type="inferred from homology"/>
<dbReference type="GO" id="GO:0046872">
    <property type="term" value="F:metal ion binding"/>
    <property type="evidence" value="ECO:0007669"/>
    <property type="project" value="UniProtKB-KW"/>
</dbReference>
<feature type="binding site" evidence="11">
    <location>
        <begin position="77"/>
        <end position="80"/>
    </location>
    <ligand>
        <name>GTP</name>
        <dbReference type="ChEBI" id="CHEBI:37565"/>
        <label>1</label>
    </ligand>
</feature>
<evidence type="ECO:0000256" key="5">
    <source>
        <dbReference type="ARBA" id="ARBA00022692"/>
    </source>
</evidence>
<feature type="transmembrane region" description="Helical" evidence="13">
    <location>
        <begin position="362"/>
        <end position="383"/>
    </location>
</feature>
<name>A0A7G9B2C2_9FIRM</name>
<evidence type="ECO:0000256" key="4">
    <source>
        <dbReference type="ARBA" id="ARBA00022475"/>
    </source>
</evidence>
<dbReference type="InterPro" id="IPR011642">
    <property type="entry name" value="Gate_dom"/>
</dbReference>
<evidence type="ECO:0000256" key="3">
    <source>
        <dbReference type="ARBA" id="ARBA00022448"/>
    </source>
</evidence>
<keyword evidence="12" id="KW-0460">Magnesium</keyword>
<evidence type="ECO:0000256" key="9">
    <source>
        <dbReference type="ARBA" id="ARBA00023136"/>
    </source>
</evidence>
<keyword evidence="8 11" id="KW-0342">GTP-binding</keyword>
<comment type="subcellular location">
    <subcellularLocation>
        <location evidence="2 13">Cell membrane</location>
        <topology evidence="2 13">Multi-pass membrane protein</topology>
    </subcellularLocation>
</comment>
<dbReference type="InterPro" id="IPR050860">
    <property type="entry name" value="FeoB_GTPase"/>
</dbReference>
<dbReference type="KEGG" id="ohi:H8790_09510"/>
<dbReference type="EMBL" id="CP060490">
    <property type="protein sequence ID" value="QNL43703.1"/>
    <property type="molecule type" value="Genomic_DNA"/>
</dbReference>
<evidence type="ECO:0000256" key="1">
    <source>
        <dbReference type="ARBA" id="ARBA00003926"/>
    </source>
</evidence>
<evidence type="ECO:0000256" key="13">
    <source>
        <dbReference type="RuleBase" id="RU362098"/>
    </source>
</evidence>
<evidence type="ECO:0000256" key="11">
    <source>
        <dbReference type="PIRSR" id="PIRSR603373-1"/>
    </source>
</evidence>
<dbReference type="GO" id="GO:0005886">
    <property type="term" value="C:plasma membrane"/>
    <property type="evidence" value="ECO:0007669"/>
    <property type="project" value="UniProtKB-SubCell"/>
</dbReference>
<feature type="binding site" evidence="12">
    <location>
        <position position="45"/>
    </location>
    <ligand>
        <name>Mg(2+)</name>
        <dbReference type="ChEBI" id="CHEBI:18420"/>
        <label>2</label>
    </ligand>
</feature>
<keyword evidence="6 11" id="KW-0547">Nucleotide-binding</keyword>
<keyword evidence="9 13" id="KW-0472">Membrane</keyword>
<evidence type="ECO:0000256" key="10">
    <source>
        <dbReference type="NCBIfam" id="TIGR00437"/>
    </source>
</evidence>
<feature type="transmembrane region" description="Helical" evidence="13">
    <location>
        <begin position="437"/>
        <end position="466"/>
    </location>
</feature>
<gene>
    <name evidence="15" type="primary">feoB</name>
    <name evidence="15" type="ORF">H8790_09510</name>
</gene>
<dbReference type="GO" id="GO:0015093">
    <property type="term" value="F:ferrous iron transmembrane transporter activity"/>
    <property type="evidence" value="ECO:0007669"/>
    <property type="project" value="UniProtKB-UniRule"/>
</dbReference>
<evidence type="ECO:0000313" key="15">
    <source>
        <dbReference type="EMBL" id="QNL43703.1"/>
    </source>
</evidence>
<dbReference type="Pfam" id="PF07664">
    <property type="entry name" value="FeoB_C"/>
    <property type="match status" value="1"/>
</dbReference>
<feature type="binding site" evidence="12">
    <location>
        <position position="46"/>
    </location>
    <ligand>
        <name>Mg(2+)</name>
        <dbReference type="ChEBI" id="CHEBI:18420"/>
        <label>2</label>
    </ligand>
</feature>
<feature type="binding site" evidence="12">
    <location>
        <position position="42"/>
    </location>
    <ligand>
        <name>Mg(2+)</name>
        <dbReference type="ChEBI" id="CHEBI:18420"/>
        <label>2</label>
    </ligand>
</feature>